<proteinExistence type="predicted"/>
<reference evidence="2" key="1">
    <citation type="journal article" date="2021" name="ISME J.">
        <title>Evolutionary origin and ecological implication of a unique nif island in free-living Bradyrhizobium lineages.</title>
        <authorList>
            <person name="Tao J."/>
        </authorList>
    </citation>
    <scope>NUCLEOTIDE SEQUENCE [LARGE SCALE GENOMIC DNA]</scope>
    <source>
        <strain evidence="2">SZCCT0434</strain>
    </source>
</reference>
<accession>A0ABS5FSW2</accession>
<evidence type="ECO:0000313" key="1">
    <source>
        <dbReference type="EMBL" id="MBR0799825.1"/>
    </source>
</evidence>
<gene>
    <name evidence="1" type="ORF">JQ615_31095</name>
</gene>
<protein>
    <submittedName>
        <fullName evidence="1">Uncharacterized protein</fullName>
    </submittedName>
</protein>
<name>A0ABS5FSW2_9BRAD</name>
<organism evidence="1 2">
    <name type="scientific">Bradyrhizobium jicamae</name>
    <dbReference type="NCBI Taxonomy" id="280332"/>
    <lineage>
        <taxon>Bacteria</taxon>
        <taxon>Pseudomonadati</taxon>
        <taxon>Pseudomonadota</taxon>
        <taxon>Alphaproteobacteria</taxon>
        <taxon>Hyphomicrobiales</taxon>
        <taxon>Nitrobacteraceae</taxon>
        <taxon>Bradyrhizobium</taxon>
    </lineage>
</organism>
<dbReference type="RefSeq" id="WP_212494478.1">
    <property type="nucleotide sequence ID" value="NZ_JAFCJH010000044.1"/>
</dbReference>
<dbReference type="Proteomes" id="UP001315278">
    <property type="component" value="Unassembled WGS sequence"/>
</dbReference>
<keyword evidence="2" id="KW-1185">Reference proteome</keyword>
<comment type="caution">
    <text evidence="1">The sequence shown here is derived from an EMBL/GenBank/DDBJ whole genome shotgun (WGS) entry which is preliminary data.</text>
</comment>
<sequence length="104" mass="11162">MLEFAILQHPVRSAAYEEVRDPVLLIISIPFAKLGKNGNGLFDLFCRPAQLRGMAEEMKGHVVGGEGKIAELDGGYFGGYVSRPTLRPTARALGTKTGSGRLSS</sequence>
<dbReference type="EMBL" id="JAFCJH010000044">
    <property type="protein sequence ID" value="MBR0799825.1"/>
    <property type="molecule type" value="Genomic_DNA"/>
</dbReference>
<evidence type="ECO:0000313" key="2">
    <source>
        <dbReference type="Proteomes" id="UP001315278"/>
    </source>
</evidence>